<dbReference type="InterPro" id="IPR023213">
    <property type="entry name" value="CAT-like_dom_sf"/>
</dbReference>
<name>A0A1R3GGW2_9ROSI</name>
<keyword evidence="4" id="KW-1185">Reference proteome</keyword>
<evidence type="ECO:0000313" key="3">
    <source>
        <dbReference type="EMBL" id="OMO57316.1"/>
    </source>
</evidence>
<gene>
    <name evidence="3" type="ORF">COLO4_35433</name>
</gene>
<keyword evidence="2" id="KW-0012">Acyltransferase</keyword>
<dbReference type="EMBL" id="AWUE01022594">
    <property type="protein sequence ID" value="OMO57316.1"/>
    <property type="molecule type" value="Genomic_DNA"/>
</dbReference>
<reference evidence="4" key="1">
    <citation type="submission" date="2013-09" db="EMBL/GenBank/DDBJ databases">
        <title>Corchorus olitorius genome sequencing.</title>
        <authorList>
            <person name="Alam M."/>
            <person name="Haque M.S."/>
            <person name="Islam M.S."/>
            <person name="Emdad E.M."/>
            <person name="Islam M.M."/>
            <person name="Ahmed B."/>
            <person name="Halim A."/>
            <person name="Hossen Q.M.M."/>
            <person name="Hossain M.Z."/>
            <person name="Ahmed R."/>
            <person name="Khan M.M."/>
            <person name="Islam R."/>
            <person name="Rashid M.M."/>
            <person name="Khan S.A."/>
            <person name="Rahman M.S."/>
            <person name="Alam M."/>
            <person name="Yahiya A.S."/>
            <person name="Khan M.S."/>
            <person name="Azam M.S."/>
            <person name="Haque T."/>
            <person name="Lashkar M.Z.H."/>
            <person name="Akhand A.I."/>
            <person name="Morshed G."/>
            <person name="Roy S."/>
            <person name="Uddin K.S."/>
            <person name="Rabeya T."/>
            <person name="Hossain A.S."/>
            <person name="Chowdhury A."/>
            <person name="Snigdha A.R."/>
            <person name="Mortoza M.S."/>
            <person name="Matin S.A."/>
            <person name="Hoque S.M.E."/>
            <person name="Islam M.K."/>
            <person name="Roy D.K."/>
            <person name="Haider R."/>
            <person name="Moosa M.M."/>
            <person name="Elias S.M."/>
            <person name="Hasan A.M."/>
            <person name="Jahan S."/>
            <person name="Shafiuddin M."/>
            <person name="Mahmood N."/>
            <person name="Shommy N.S."/>
        </authorList>
    </citation>
    <scope>NUCLEOTIDE SEQUENCE [LARGE SCALE GENOMIC DNA]</scope>
    <source>
        <strain evidence="4">cv. O-4</strain>
    </source>
</reference>
<dbReference type="InterPro" id="IPR051504">
    <property type="entry name" value="Plant_metabolite_acyltrans"/>
</dbReference>
<dbReference type="OrthoDB" id="1862401at2759"/>
<organism evidence="3 4">
    <name type="scientific">Corchorus olitorius</name>
    <dbReference type="NCBI Taxonomy" id="93759"/>
    <lineage>
        <taxon>Eukaryota</taxon>
        <taxon>Viridiplantae</taxon>
        <taxon>Streptophyta</taxon>
        <taxon>Embryophyta</taxon>
        <taxon>Tracheophyta</taxon>
        <taxon>Spermatophyta</taxon>
        <taxon>Magnoliopsida</taxon>
        <taxon>eudicotyledons</taxon>
        <taxon>Gunneridae</taxon>
        <taxon>Pentapetalae</taxon>
        <taxon>rosids</taxon>
        <taxon>malvids</taxon>
        <taxon>Malvales</taxon>
        <taxon>Malvaceae</taxon>
        <taxon>Grewioideae</taxon>
        <taxon>Apeibeae</taxon>
        <taxon>Corchorus</taxon>
    </lineage>
</organism>
<sequence>MALSLKVKPIQIHEITRISPSFNSPKSANNGISFPLPFFDIFWFKFPPVDVVLFYQLTESAASPCHFYWEIVPKLKQSLSLALLHYLPLAGKLKWSSDSPKPIIFYSTPNDGVSLTVAESNAHNFHTLTGSEIYRANELHCLVPELMISEEIAEMISFQITLFPDQGFSIGFRVHHGVTDGKALFMFVKSWGYLCKEILLAGKAEVPSNLPPNLTPFLDRSVIKDPTRLDLIYLKRWLEIEGFGHENQGSKRSLKTLQTIVPISDDLVRATFEFRHEDINKLKDKANLSSSAHGKPLHLSTFVLTLAYTITCLVKARGERDDRVVFIVFSVDCRSRLNPPLPTTYFGNCIMGSESYTKATDFIGQNGFAFAVNLVSNMVNKFNNTRVLEEAENQLKNPSTLKPDQEIQIISVAGSPRIGTYGSDFGLGELKKVEVVSIDRTGAISVAESRNGGGGVEIGLALKKAEMRNFIASLIFDGLCNTNLNFTRYHSCKL</sequence>
<evidence type="ECO:0000256" key="1">
    <source>
        <dbReference type="ARBA" id="ARBA00022679"/>
    </source>
</evidence>
<proteinExistence type="predicted"/>
<evidence type="ECO:0000256" key="2">
    <source>
        <dbReference type="ARBA" id="ARBA00023315"/>
    </source>
</evidence>
<comment type="caution">
    <text evidence="3">The sequence shown here is derived from an EMBL/GenBank/DDBJ whole genome shotgun (WGS) entry which is preliminary data.</text>
</comment>
<dbReference type="Gene3D" id="3.30.559.10">
    <property type="entry name" value="Chloramphenicol acetyltransferase-like domain"/>
    <property type="match status" value="2"/>
</dbReference>
<keyword evidence="1 3" id="KW-0808">Transferase</keyword>
<dbReference type="SUPFAM" id="SSF52777">
    <property type="entry name" value="CoA-dependent acyltransferases"/>
    <property type="match status" value="1"/>
</dbReference>
<dbReference type="AlphaFoldDB" id="A0A1R3GGW2"/>
<dbReference type="PANTHER" id="PTHR31625">
    <property type="match status" value="1"/>
</dbReference>
<dbReference type="Pfam" id="PF02458">
    <property type="entry name" value="Transferase"/>
    <property type="match status" value="1"/>
</dbReference>
<evidence type="ECO:0000313" key="4">
    <source>
        <dbReference type="Proteomes" id="UP000187203"/>
    </source>
</evidence>
<dbReference type="GO" id="GO:0016747">
    <property type="term" value="F:acyltransferase activity, transferring groups other than amino-acyl groups"/>
    <property type="evidence" value="ECO:0007669"/>
    <property type="project" value="UniProtKB-ARBA"/>
</dbReference>
<dbReference type="Proteomes" id="UP000187203">
    <property type="component" value="Unassembled WGS sequence"/>
</dbReference>
<protein>
    <submittedName>
        <fullName evidence="3">Transferase</fullName>
    </submittedName>
</protein>
<accession>A0A1R3GGW2</accession>